<name>A0AAU8T3Z8_9BURK</name>
<proteinExistence type="predicted"/>
<dbReference type="Proteomes" id="UP000032614">
    <property type="component" value="Chromosome 1"/>
</dbReference>
<dbReference type="SUPFAM" id="SSF53067">
    <property type="entry name" value="Actin-like ATPase domain"/>
    <property type="match status" value="1"/>
</dbReference>
<dbReference type="Gene3D" id="3.90.640.10">
    <property type="entry name" value="Actin, Chain A, domain 4"/>
    <property type="match status" value="1"/>
</dbReference>
<evidence type="ECO:0000313" key="2">
    <source>
        <dbReference type="Proteomes" id="UP000032614"/>
    </source>
</evidence>
<organism evidence="1 2">
    <name type="scientific">Paraburkholderia fungorum</name>
    <dbReference type="NCBI Taxonomy" id="134537"/>
    <lineage>
        <taxon>Bacteria</taxon>
        <taxon>Pseudomonadati</taxon>
        <taxon>Pseudomonadota</taxon>
        <taxon>Betaproteobacteria</taxon>
        <taxon>Burkholderiales</taxon>
        <taxon>Burkholderiaceae</taxon>
        <taxon>Paraburkholderia</taxon>
    </lineage>
</organism>
<dbReference type="InterPro" id="IPR043129">
    <property type="entry name" value="ATPase_NBD"/>
</dbReference>
<dbReference type="RefSeq" id="WP_052719664.1">
    <property type="nucleotide sequence ID" value="NZ_CP010026.1"/>
</dbReference>
<reference evidence="1 2" key="1">
    <citation type="journal article" date="2015" name="Genome Announc.">
        <title>Complete genome sequences for 59 burkholderia isolates, both pathogenic and near neighbor.</title>
        <authorList>
            <person name="Johnson S.L."/>
            <person name="Bishop-Lilly K.A."/>
            <person name="Ladner J.T."/>
            <person name="Daligault H.E."/>
            <person name="Davenport K.W."/>
            <person name="Jaissle J."/>
            <person name="Frey K.G."/>
            <person name="Koroleva G.I."/>
            <person name="Bruce D.C."/>
            <person name="Coyne S.R."/>
            <person name="Broomall S.M."/>
            <person name="Li P.E."/>
            <person name="Teshima H."/>
            <person name="Gibbons H.S."/>
            <person name="Palacios G.F."/>
            <person name="Rosenzweig C.N."/>
            <person name="Redden C.L."/>
            <person name="Xu Y."/>
            <person name="Minogue T.D."/>
            <person name="Chain P.S."/>
        </authorList>
    </citation>
    <scope>NUCLEOTIDE SEQUENCE [LARGE SCALE GENOMIC DNA]</scope>
    <source>
        <strain evidence="1 2">ATCC BAA-463</strain>
    </source>
</reference>
<dbReference type="Gene3D" id="3.30.420.40">
    <property type="match status" value="2"/>
</dbReference>
<dbReference type="GeneID" id="66516872"/>
<sequence>MDAIVAKILFQNLLKRFKQTEDGDYQLAGVVTTEEMAALRFAHGTLAGASEVAAALSPNATPVPPIESDNVKGIKAAEGAAAGPGFSDEPVAEEAVAETAVAEEADVAVAEAAAEAPAAPPRKAPVIDLSVLSLPTPPSNARVCLDFGTAMSKASLVEDDIGSGFEDVSVLDLGVPGDQEEISQSMLISSVYIDNGGFVWFGKASVERSVIEAADGSRQRLDNIKRRLSEDGLNEKVGDVFNPIAGEVQIAYDDVVLAYLTFLTWATNKCLDKLDFPRNMVRRFAMPCLPADKSRETAHRLRLLLGEAQVLADTFGDRLTQGLHLAEFVDGVAELRRKGIKTYPYVTDDITEPLGVAGSLLKSTSRMDSMVMVVDVGAGTSDLSLYRIVVDPVAGKNSSLEAEGAAIGITEAGNFLDRLLVRFILKKAGIEPDNPDRVRIQRKLELTIRDHKETLFNEGFVTIAMPEIDDVMIELDEYRSMDQVKSFGISLKKTMQDILEKVDDSWTDWIVAEPGRYLTVVLTGGGANLPMVRELAEGEMTVRGKRFKLVPSLAFPKWLSDDYPEFEQDYPRIAVSLGGARRRLIERGGSATIAGGGVKTPPTLGGYFQKGS</sequence>
<dbReference type="KEGG" id="bfn:OI25_2936"/>
<gene>
    <name evidence="1" type="ORF">OI25_2936</name>
</gene>
<evidence type="ECO:0000313" key="1">
    <source>
        <dbReference type="EMBL" id="AJZ58462.1"/>
    </source>
</evidence>
<dbReference type="AlphaFoldDB" id="A0AAU8T3Z8"/>
<dbReference type="EMBL" id="CP010026">
    <property type="protein sequence ID" value="AJZ58462.1"/>
    <property type="molecule type" value="Genomic_DNA"/>
</dbReference>
<accession>A0AAU8T3Z8</accession>
<protein>
    <submittedName>
        <fullName evidence="1">Uncharacterized protein</fullName>
    </submittedName>
</protein>